<keyword evidence="1" id="KW-0472">Membrane</keyword>
<evidence type="ECO:0000313" key="2">
    <source>
        <dbReference type="EMBL" id="MCT4333761.1"/>
    </source>
</evidence>
<name>A0ABT2KB80_9RHOB</name>
<accession>A0ABT2KB80</accession>
<comment type="caution">
    <text evidence="2">The sequence shown here is derived from an EMBL/GenBank/DDBJ whole genome shotgun (WGS) entry which is preliminary data.</text>
</comment>
<dbReference type="Proteomes" id="UP001320702">
    <property type="component" value="Unassembled WGS sequence"/>
</dbReference>
<proteinExistence type="predicted"/>
<feature type="transmembrane region" description="Helical" evidence="1">
    <location>
        <begin position="40"/>
        <end position="59"/>
    </location>
</feature>
<dbReference type="RefSeq" id="WP_260277634.1">
    <property type="nucleotide sequence ID" value="NZ_JANAVZ010000007.1"/>
</dbReference>
<gene>
    <name evidence="2" type="ORF">MU516_12890</name>
</gene>
<evidence type="ECO:0000313" key="3">
    <source>
        <dbReference type="Proteomes" id="UP001320702"/>
    </source>
</evidence>
<reference evidence="2 3" key="1">
    <citation type="submission" date="2022-04" db="EMBL/GenBank/DDBJ databases">
        <title>Paracoccus sp. YLB-12 draft genome sequence.</title>
        <authorList>
            <person name="Yu L."/>
        </authorList>
    </citation>
    <scope>NUCLEOTIDE SEQUENCE [LARGE SCALE GENOMIC DNA]</scope>
    <source>
        <strain evidence="2 3">YLB-12</strain>
    </source>
</reference>
<feature type="transmembrane region" description="Helical" evidence="1">
    <location>
        <begin position="12"/>
        <end position="34"/>
    </location>
</feature>
<organism evidence="2 3">
    <name type="scientific">Paracoccus maritimus</name>
    <dbReference type="NCBI Taxonomy" id="2933292"/>
    <lineage>
        <taxon>Bacteria</taxon>
        <taxon>Pseudomonadati</taxon>
        <taxon>Pseudomonadota</taxon>
        <taxon>Alphaproteobacteria</taxon>
        <taxon>Rhodobacterales</taxon>
        <taxon>Paracoccaceae</taxon>
        <taxon>Paracoccus</taxon>
    </lineage>
</organism>
<keyword evidence="3" id="KW-1185">Reference proteome</keyword>
<dbReference type="EMBL" id="JANAVZ010000007">
    <property type="protein sequence ID" value="MCT4333761.1"/>
    <property type="molecule type" value="Genomic_DNA"/>
</dbReference>
<keyword evidence="1" id="KW-1133">Transmembrane helix</keyword>
<sequence>MSHADDPASTRLAVRIYLAVAVVLVLAVLLVLAFGLPMLGIIGIVLTLAVFVIMLAFTAGN</sequence>
<protein>
    <submittedName>
        <fullName evidence="2">Uncharacterized protein</fullName>
    </submittedName>
</protein>
<keyword evidence="1" id="KW-0812">Transmembrane</keyword>
<evidence type="ECO:0000256" key="1">
    <source>
        <dbReference type="SAM" id="Phobius"/>
    </source>
</evidence>